<reference evidence="2" key="1">
    <citation type="journal article" date="2019" name="Int. J. Syst. Evol. Microbiol.">
        <title>The Global Catalogue of Microorganisms (GCM) 10K type strain sequencing project: providing services to taxonomists for standard genome sequencing and annotation.</title>
        <authorList>
            <consortium name="The Broad Institute Genomics Platform"/>
            <consortium name="The Broad Institute Genome Sequencing Center for Infectious Disease"/>
            <person name="Wu L."/>
            <person name="Ma J."/>
        </authorList>
    </citation>
    <scope>NUCLEOTIDE SEQUENCE [LARGE SCALE GENOMIC DNA]</scope>
    <source>
        <strain evidence="2">KCTC 12848</strain>
    </source>
</reference>
<proteinExistence type="predicted"/>
<dbReference type="InterPro" id="IPR025680">
    <property type="entry name" value="DddI"/>
</dbReference>
<comment type="caution">
    <text evidence="1">The sequence shown here is derived from an EMBL/GenBank/DDBJ whole genome shotgun (WGS) entry which is preliminary data.</text>
</comment>
<gene>
    <name evidence="1" type="ORF">ACFPFM_11150</name>
</gene>
<dbReference type="Pfam" id="PF14430">
    <property type="entry name" value="Imm1"/>
    <property type="match status" value="2"/>
</dbReference>
<dbReference type="RefSeq" id="WP_344041604.1">
    <property type="nucleotide sequence ID" value="NZ_BAAAKE010000029.1"/>
</dbReference>
<name>A0ABV9XYU0_9PSEU</name>
<dbReference type="EMBL" id="JBHSJB010000010">
    <property type="protein sequence ID" value="MFC5054314.1"/>
    <property type="molecule type" value="Genomic_DNA"/>
</dbReference>
<dbReference type="Proteomes" id="UP001595833">
    <property type="component" value="Unassembled WGS sequence"/>
</dbReference>
<protein>
    <submittedName>
        <fullName evidence="1">Imm1 family immunity protein</fullName>
    </submittedName>
</protein>
<evidence type="ECO:0000313" key="1">
    <source>
        <dbReference type="EMBL" id="MFC5054314.1"/>
    </source>
</evidence>
<keyword evidence="2" id="KW-1185">Reference proteome</keyword>
<accession>A0ABV9XYU0</accession>
<sequence>MDVDLQRITDPGQLTAMLAAANVEPGSPAGWVWFLRHGTDPDAPTLAVGMRGDIGALEWIDFDSGGTGRFVPVDGLNQDWAEYSVQGGHDQGMPPGAELPLNRVFTAVEEFARTGQRPTSVHWRPQRDHDLTVTASWTLHGHPQDRELATPEDVARLITADIPPSVDVMLLHHGRPMALIEVKNPHSSTGLSARLHPDHEVVTAVHERFGFLLFSTEGHTARLDGDPASAAWTTPGGHRFPAGSGVAVPTLIEAITEFLDTQERPTCVTWRQTQPSTL</sequence>
<organism evidence="1 2">
    <name type="scientific">Saccharothrix xinjiangensis</name>
    <dbReference type="NCBI Taxonomy" id="204798"/>
    <lineage>
        <taxon>Bacteria</taxon>
        <taxon>Bacillati</taxon>
        <taxon>Actinomycetota</taxon>
        <taxon>Actinomycetes</taxon>
        <taxon>Pseudonocardiales</taxon>
        <taxon>Pseudonocardiaceae</taxon>
        <taxon>Saccharothrix</taxon>
    </lineage>
</organism>
<evidence type="ECO:0000313" key="2">
    <source>
        <dbReference type="Proteomes" id="UP001595833"/>
    </source>
</evidence>